<proteinExistence type="predicted"/>
<dbReference type="GO" id="GO:0003950">
    <property type="term" value="F:NAD+ poly-ADP-ribosyltransferase activity"/>
    <property type="evidence" value="ECO:0007669"/>
    <property type="project" value="InterPro"/>
</dbReference>
<dbReference type="InterPro" id="IPR000608">
    <property type="entry name" value="UBC"/>
</dbReference>
<feature type="domain" description="UBC core" evidence="6">
    <location>
        <begin position="1015"/>
        <end position="1184"/>
    </location>
</feature>
<dbReference type="Proteomes" id="UP000250266">
    <property type="component" value="Unassembled WGS sequence"/>
</dbReference>
<evidence type="ECO:0000256" key="1">
    <source>
        <dbReference type="ARBA" id="ARBA00022676"/>
    </source>
</evidence>
<dbReference type="AlphaFoldDB" id="A0A8E2JC69"/>
<keyword evidence="8" id="KW-1185">Reference proteome</keyword>
<evidence type="ECO:0000313" key="8">
    <source>
        <dbReference type="Proteomes" id="UP000250266"/>
    </source>
</evidence>
<dbReference type="Gene3D" id="3.90.228.10">
    <property type="match status" value="1"/>
</dbReference>
<evidence type="ECO:0000256" key="3">
    <source>
        <dbReference type="ARBA" id="ARBA00022695"/>
    </source>
</evidence>
<protein>
    <recommendedName>
        <fullName evidence="6">UBC core domain-containing protein</fullName>
    </recommendedName>
</protein>
<name>A0A8E2JC69_9PEZI</name>
<gene>
    <name evidence="7" type="ORF">K432DRAFT_407993</name>
</gene>
<dbReference type="Pfam" id="PF00644">
    <property type="entry name" value="PARP"/>
    <property type="match status" value="1"/>
</dbReference>
<evidence type="ECO:0000313" key="7">
    <source>
        <dbReference type="EMBL" id="OCK76654.1"/>
    </source>
</evidence>
<evidence type="ECO:0000256" key="2">
    <source>
        <dbReference type="ARBA" id="ARBA00022679"/>
    </source>
</evidence>
<accession>A0A8E2JC69</accession>
<feature type="compositionally biased region" description="Acidic residues" evidence="5">
    <location>
        <begin position="118"/>
        <end position="150"/>
    </location>
</feature>
<dbReference type="EMBL" id="KV745192">
    <property type="protein sequence ID" value="OCK76654.1"/>
    <property type="molecule type" value="Genomic_DNA"/>
</dbReference>
<feature type="region of interest" description="Disordered" evidence="5">
    <location>
        <begin position="107"/>
        <end position="171"/>
    </location>
</feature>
<keyword evidence="3" id="KW-0548">Nucleotidyltransferase</keyword>
<evidence type="ECO:0000256" key="5">
    <source>
        <dbReference type="SAM" id="MobiDB-lite"/>
    </source>
</evidence>
<keyword evidence="4" id="KW-0520">NAD</keyword>
<evidence type="ECO:0000259" key="6">
    <source>
        <dbReference type="PROSITE" id="PS50127"/>
    </source>
</evidence>
<organism evidence="7 8">
    <name type="scientific">Lepidopterella palustris CBS 459.81</name>
    <dbReference type="NCBI Taxonomy" id="1314670"/>
    <lineage>
        <taxon>Eukaryota</taxon>
        <taxon>Fungi</taxon>
        <taxon>Dikarya</taxon>
        <taxon>Ascomycota</taxon>
        <taxon>Pezizomycotina</taxon>
        <taxon>Dothideomycetes</taxon>
        <taxon>Pleosporomycetidae</taxon>
        <taxon>Mytilinidiales</taxon>
        <taxon>Argynnaceae</taxon>
        <taxon>Lepidopterella</taxon>
    </lineage>
</organism>
<dbReference type="OrthoDB" id="109543at2759"/>
<dbReference type="Gene3D" id="3.10.110.10">
    <property type="entry name" value="Ubiquitin Conjugating Enzyme"/>
    <property type="match status" value="1"/>
</dbReference>
<evidence type="ECO:0000256" key="4">
    <source>
        <dbReference type="ARBA" id="ARBA00023027"/>
    </source>
</evidence>
<feature type="compositionally biased region" description="Low complexity" evidence="5">
    <location>
        <begin position="162"/>
        <end position="171"/>
    </location>
</feature>
<dbReference type="GO" id="GO:0016779">
    <property type="term" value="F:nucleotidyltransferase activity"/>
    <property type="evidence" value="ECO:0007669"/>
    <property type="project" value="UniProtKB-KW"/>
</dbReference>
<dbReference type="CDD" id="cd23802">
    <property type="entry name" value="UBCc_UBE2Q"/>
    <property type="match status" value="1"/>
</dbReference>
<keyword evidence="1" id="KW-0328">Glycosyltransferase</keyword>
<dbReference type="SUPFAM" id="SSF54495">
    <property type="entry name" value="UBC-like"/>
    <property type="match status" value="1"/>
</dbReference>
<dbReference type="InterPro" id="IPR016135">
    <property type="entry name" value="UBQ-conjugating_enzyme/RWD"/>
</dbReference>
<dbReference type="Pfam" id="PF00179">
    <property type="entry name" value="UQ_con"/>
    <property type="match status" value="1"/>
</dbReference>
<dbReference type="PROSITE" id="PS50127">
    <property type="entry name" value="UBC_2"/>
    <property type="match status" value="1"/>
</dbReference>
<sequence>MPRKAFIADLNQAVGGVFIAGISDVQVGGDDGEFTFRVKSTTNGGTLQLSALIPDLSEYPSSHTCMFFAPDNAPNKVAQALSDISELAAGKNIIQLLELVARKLESTDRDGDTQMLDSQDDFEPLNEDDDDDDDDGEEDFSGDEYFPDDDIVQKPTYGKPDSSNSTSYTQTTSAFRSRIRSDLLVAKSKGFKVGHLGSLMDGLGSYVSISCRISKLGISEEAMQAWQIEPSEYLILILHYSNGYKPMDSLRTYDGQTARRHIGMRIGISQTYKPTMQEAVRAFTVLSKDDEKRRDDSQGEFQETQNRGFRNSFISRPLNELLNERLITLIGYRYMGMPWSGAEDYYNDHYGTNIEHSDLMNDKYMETENVSTAFPPLVTADHIRESSVEQSHSFPLIAMQFVLRHFVRCTEFCLVCFCKMHDDLEAIKPYVCDKPLCLYQYMSLGFGPSIEHEIIAQPKVVDLLISFCYTSAKQGGLKDFPTGLSLMVPPTSTFENDVIQPQQPQTYVYPGQAPSIQPPPATNSTAGASEPGKMRFNIKQLEMIFDNPNQKCPFRTGDWIVIRTSDNPSRALHCRIAETTFFPTVKVSDPIMPGTFSDPGVPVSATPGQGKVSPTAGFTPANFYIYNQNFDELHEFYKRSSIYSLLDILPGVAEMKQYLIRKPQSGLNSWVDRLSPAALGLLRWIIASNRACIMQIEENDTTSKKVEERLYGMSGWMQFRFAMGAPDKERRFISSVRTTADRLKLKYPTLFAWHGSPLHNWHSIIREGLHYNYTAHGRAYGNGVYHSLDVNTSIGYCGYNYTATSPWPQSELKVSSALALNEIVNAPKEYVSSSPHLVVAQLEWIQTRYLFVKGSQMDAKLHEADVKPLQVHEQDPNMTPGGQNGKIIIPITAVARSRRPRSLSVKTGSKRIKASGKNISDPIILDADDDDTASVCTLDEDLVILCDDEDIPEPDPEPSVASGKGKGKATSFFSKLVGSQSKDSKSSKPLTDFVPGTLEHAKLPILDPPAWATTTATRRLQQDFKSLIKVQETEPMHELGWYIDPELVSNMYQWIVELHSFDPTLPLAKDMKSKGIKSIVMELRFGKDYPMSPPFVRVIRPRFLGFQQGGGGHVTAGGALCMELLTNNGWSAVSSIESVLLQVRMAMSSLEPKPARLEIGAPRDYSVGEAVDAYIRACNAHGWTVPAGFREMAYGGAPNQGPSYF</sequence>
<dbReference type="SUPFAM" id="SSF56399">
    <property type="entry name" value="ADP-ribosylation"/>
    <property type="match status" value="1"/>
</dbReference>
<dbReference type="InterPro" id="IPR012317">
    <property type="entry name" value="Poly(ADP-ribose)pol_cat_dom"/>
</dbReference>
<dbReference type="InterPro" id="IPR051838">
    <property type="entry name" value="ARTD_PARP"/>
</dbReference>
<keyword evidence="2" id="KW-0808">Transferase</keyword>
<reference evidence="7 8" key="1">
    <citation type="journal article" date="2016" name="Nat. Commun.">
        <title>Ectomycorrhizal ecology is imprinted in the genome of the dominant symbiotic fungus Cenococcum geophilum.</title>
        <authorList>
            <consortium name="DOE Joint Genome Institute"/>
            <person name="Peter M."/>
            <person name="Kohler A."/>
            <person name="Ohm R.A."/>
            <person name="Kuo A."/>
            <person name="Krutzmann J."/>
            <person name="Morin E."/>
            <person name="Arend M."/>
            <person name="Barry K.W."/>
            <person name="Binder M."/>
            <person name="Choi C."/>
            <person name="Clum A."/>
            <person name="Copeland A."/>
            <person name="Grisel N."/>
            <person name="Haridas S."/>
            <person name="Kipfer T."/>
            <person name="LaButti K."/>
            <person name="Lindquist E."/>
            <person name="Lipzen A."/>
            <person name="Maire R."/>
            <person name="Meier B."/>
            <person name="Mihaltcheva S."/>
            <person name="Molinier V."/>
            <person name="Murat C."/>
            <person name="Poggeler S."/>
            <person name="Quandt C.A."/>
            <person name="Sperisen C."/>
            <person name="Tritt A."/>
            <person name="Tisserant E."/>
            <person name="Crous P.W."/>
            <person name="Henrissat B."/>
            <person name="Nehls U."/>
            <person name="Egli S."/>
            <person name="Spatafora J.W."/>
            <person name="Grigoriev I.V."/>
            <person name="Martin F.M."/>
        </authorList>
    </citation>
    <scope>NUCLEOTIDE SEQUENCE [LARGE SCALE GENOMIC DNA]</scope>
    <source>
        <strain evidence="7 8">CBS 459.81</strain>
    </source>
</reference>
<dbReference type="PANTHER" id="PTHR21328">
    <property type="entry name" value="POLY ADP-RIBOSE POLYMERASE FAMILY, MEMBER PARP"/>
    <property type="match status" value="1"/>
</dbReference>
<dbReference type="FunFam" id="3.10.110.10:FF:000107">
    <property type="entry name" value="Ubiquitin conjugating enzyme, putative"/>
    <property type="match status" value="1"/>
</dbReference>